<dbReference type="GO" id="GO:0006412">
    <property type="term" value="P:translation"/>
    <property type="evidence" value="ECO:0007669"/>
    <property type="project" value="InterPro"/>
</dbReference>
<protein>
    <recommendedName>
        <fullName evidence="4">Small ribosomal subunit protein uS10m</fullName>
    </recommendedName>
    <alternativeName>
        <fullName evidence="5">37S ribosomal protein S10, mitochondrial</fullName>
    </alternativeName>
</protein>
<comment type="caution">
    <text evidence="9">The sequence shown here is derived from an EMBL/GenBank/DDBJ whole genome shotgun (WGS) entry which is preliminary data.</text>
</comment>
<keyword evidence="10" id="KW-1185">Reference proteome</keyword>
<evidence type="ECO:0000313" key="9">
    <source>
        <dbReference type="EMBL" id="KAF5348334.1"/>
    </source>
</evidence>
<organism evidence="9 10">
    <name type="scientific">Leucocoprinus leucothites</name>
    <dbReference type="NCBI Taxonomy" id="201217"/>
    <lineage>
        <taxon>Eukaryota</taxon>
        <taxon>Fungi</taxon>
        <taxon>Dikarya</taxon>
        <taxon>Basidiomycota</taxon>
        <taxon>Agaricomycotina</taxon>
        <taxon>Agaricomycetes</taxon>
        <taxon>Agaricomycetidae</taxon>
        <taxon>Agaricales</taxon>
        <taxon>Agaricineae</taxon>
        <taxon>Agaricaceae</taxon>
        <taxon>Leucocoprinus</taxon>
    </lineage>
</organism>
<feature type="domain" description="Small ribosomal subunit protein uS10" evidence="8">
    <location>
        <begin position="59"/>
        <end position="156"/>
    </location>
</feature>
<evidence type="ECO:0000313" key="10">
    <source>
        <dbReference type="Proteomes" id="UP000559027"/>
    </source>
</evidence>
<evidence type="ECO:0000256" key="3">
    <source>
        <dbReference type="ARBA" id="ARBA00023274"/>
    </source>
</evidence>
<evidence type="ECO:0000256" key="1">
    <source>
        <dbReference type="ARBA" id="ARBA00007102"/>
    </source>
</evidence>
<evidence type="ECO:0000256" key="4">
    <source>
        <dbReference type="ARBA" id="ARBA00035261"/>
    </source>
</evidence>
<dbReference type="FunFam" id="3.30.70.600:FF:000003">
    <property type="entry name" value="30S ribosomal protein S10"/>
    <property type="match status" value="1"/>
</dbReference>
<dbReference type="NCBIfam" id="TIGR01049">
    <property type="entry name" value="rpsJ_bact"/>
    <property type="match status" value="1"/>
</dbReference>
<dbReference type="SMART" id="SM01403">
    <property type="entry name" value="Ribosomal_S10"/>
    <property type="match status" value="1"/>
</dbReference>
<comment type="function">
    <text evidence="6">Involved in mitochondrial genome encoded proteins translation. Involved in the binding of tRNA to the ribosomes.</text>
</comment>
<gene>
    <name evidence="9" type="ORF">D9756_010494</name>
</gene>
<dbReference type="InterPro" id="IPR001848">
    <property type="entry name" value="Ribosomal_uS10"/>
</dbReference>
<reference evidence="9 10" key="1">
    <citation type="journal article" date="2020" name="ISME J.">
        <title>Uncovering the hidden diversity of litter-decomposition mechanisms in mushroom-forming fungi.</title>
        <authorList>
            <person name="Floudas D."/>
            <person name="Bentzer J."/>
            <person name="Ahren D."/>
            <person name="Johansson T."/>
            <person name="Persson P."/>
            <person name="Tunlid A."/>
        </authorList>
    </citation>
    <scope>NUCLEOTIDE SEQUENCE [LARGE SCALE GENOMIC DNA]</scope>
    <source>
        <strain evidence="9 10">CBS 146.42</strain>
    </source>
</reference>
<dbReference type="InterPro" id="IPR027486">
    <property type="entry name" value="Ribosomal_uS10_dom"/>
</dbReference>
<dbReference type="GO" id="GO:0003735">
    <property type="term" value="F:structural constituent of ribosome"/>
    <property type="evidence" value="ECO:0007669"/>
    <property type="project" value="InterPro"/>
</dbReference>
<dbReference type="GO" id="GO:0005840">
    <property type="term" value="C:ribosome"/>
    <property type="evidence" value="ECO:0007669"/>
    <property type="project" value="UniProtKB-KW"/>
</dbReference>
<evidence type="ECO:0000256" key="5">
    <source>
        <dbReference type="ARBA" id="ARBA00042916"/>
    </source>
</evidence>
<dbReference type="EMBL" id="JAACJO010000020">
    <property type="protein sequence ID" value="KAF5348334.1"/>
    <property type="molecule type" value="Genomic_DNA"/>
</dbReference>
<sequence length="211" mass="24144">MLRLSRTLSSSIPRWARYNSTTTPTVAELEATQAAKIIPGRSLQAPHQHPRTHDIPVANIHFRSHSPQLLDLFTYFASHAASSLGIPTSKTIFLPTQRRLWTVIRSPFVYKKSQENYERRVHKRAIKAWDADPEVVERWVKYLRVHMLGGVAMKVTRWEHLPLGVGQDRLRDVELVTMPPVEEQIRDLGEEILKEELPASQNVKPTEASTS</sequence>
<dbReference type="Gene3D" id="3.30.70.600">
    <property type="entry name" value="Ribosomal protein S10 domain"/>
    <property type="match status" value="1"/>
</dbReference>
<dbReference type="OrthoDB" id="366214at2759"/>
<evidence type="ECO:0000259" key="8">
    <source>
        <dbReference type="SMART" id="SM01403"/>
    </source>
</evidence>
<dbReference type="GO" id="GO:1990904">
    <property type="term" value="C:ribonucleoprotein complex"/>
    <property type="evidence" value="ECO:0007669"/>
    <property type="project" value="UniProtKB-KW"/>
</dbReference>
<comment type="similarity">
    <text evidence="1">Belongs to the universal ribosomal protein uS10 family.</text>
</comment>
<proteinExistence type="inferred from homology"/>
<evidence type="ECO:0000256" key="6">
    <source>
        <dbReference type="ARBA" id="ARBA00057689"/>
    </source>
</evidence>
<dbReference type="PRINTS" id="PR00971">
    <property type="entry name" value="RIBOSOMALS10"/>
</dbReference>
<evidence type="ECO:0000256" key="7">
    <source>
        <dbReference type="ARBA" id="ARBA00065857"/>
    </source>
</evidence>
<dbReference type="Proteomes" id="UP000559027">
    <property type="component" value="Unassembled WGS sequence"/>
</dbReference>
<dbReference type="InterPro" id="IPR036838">
    <property type="entry name" value="Ribosomal_uS10_dom_sf"/>
</dbReference>
<dbReference type="PANTHER" id="PTHR11700">
    <property type="entry name" value="30S RIBOSOMAL PROTEIN S10 FAMILY MEMBER"/>
    <property type="match status" value="1"/>
</dbReference>
<name>A0A8H5CUL9_9AGAR</name>
<keyword evidence="3" id="KW-0687">Ribonucleoprotein</keyword>
<accession>A0A8H5CUL9</accession>
<dbReference type="HAMAP" id="MF_00508">
    <property type="entry name" value="Ribosomal_uS10"/>
    <property type="match status" value="1"/>
</dbReference>
<keyword evidence="2" id="KW-0689">Ribosomal protein</keyword>
<dbReference type="SUPFAM" id="SSF54999">
    <property type="entry name" value="Ribosomal protein S10"/>
    <property type="match status" value="1"/>
</dbReference>
<dbReference type="Pfam" id="PF00338">
    <property type="entry name" value="Ribosomal_S10"/>
    <property type="match status" value="1"/>
</dbReference>
<comment type="subunit">
    <text evidence="7">Part of the mitochondrial small ribosomal subunit.</text>
</comment>
<dbReference type="AlphaFoldDB" id="A0A8H5CUL9"/>
<evidence type="ECO:0000256" key="2">
    <source>
        <dbReference type="ARBA" id="ARBA00022980"/>
    </source>
</evidence>